<keyword evidence="2" id="KW-0964">Secreted</keyword>
<dbReference type="SUPFAM" id="SSF49842">
    <property type="entry name" value="TNF-like"/>
    <property type="match status" value="3"/>
</dbReference>
<evidence type="ECO:0000313" key="6">
    <source>
        <dbReference type="EMBL" id="KAL3861119.1"/>
    </source>
</evidence>
<feature type="signal peptide" evidence="4">
    <location>
        <begin position="1"/>
        <end position="22"/>
    </location>
</feature>
<evidence type="ECO:0000259" key="5">
    <source>
        <dbReference type="PROSITE" id="PS50871"/>
    </source>
</evidence>
<reference evidence="6 7" key="1">
    <citation type="submission" date="2024-11" db="EMBL/GenBank/DDBJ databases">
        <title>Chromosome-level genome assembly of the freshwater bivalve Anodonta woodiana.</title>
        <authorList>
            <person name="Chen X."/>
        </authorList>
    </citation>
    <scope>NUCLEOTIDE SEQUENCE [LARGE SCALE GENOMIC DNA]</scope>
    <source>
        <strain evidence="6">MN2024</strain>
        <tissue evidence="6">Gills</tissue>
    </source>
</reference>
<dbReference type="Gene3D" id="2.60.120.40">
    <property type="match status" value="3"/>
</dbReference>
<evidence type="ECO:0000313" key="7">
    <source>
        <dbReference type="Proteomes" id="UP001634394"/>
    </source>
</evidence>
<name>A0ABD3VHR5_SINWO</name>
<dbReference type="Proteomes" id="UP001634394">
    <property type="component" value="Unassembled WGS sequence"/>
</dbReference>
<dbReference type="EMBL" id="JBJQND010000011">
    <property type="protein sequence ID" value="KAL3861119.1"/>
    <property type="molecule type" value="Genomic_DNA"/>
</dbReference>
<feature type="chain" id="PRO_5044755378" description="C1q domain-containing protein" evidence="4">
    <location>
        <begin position="23"/>
        <end position="444"/>
    </location>
</feature>
<protein>
    <recommendedName>
        <fullName evidence="5">C1q domain-containing protein</fullName>
    </recommendedName>
</protein>
<feature type="domain" description="C1q" evidence="5">
    <location>
        <begin position="166"/>
        <end position="300"/>
    </location>
</feature>
<dbReference type="AlphaFoldDB" id="A0ABD3VHR5"/>
<dbReference type="SMART" id="SM00110">
    <property type="entry name" value="C1Q"/>
    <property type="match status" value="3"/>
</dbReference>
<dbReference type="PANTHER" id="PTHR22923:SF113">
    <property type="entry name" value="COMPLEMENT C1Q-LIKE PROTEIN 4"/>
    <property type="match status" value="1"/>
</dbReference>
<evidence type="ECO:0000256" key="4">
    <source>
        <dbReference type="SAM" id="SignalP"/>
    </source>
</evidence>
<keyword evidence="3 4" id="KW-0732">Signal</keyword>
<dbReference type="PANTHER" id="PTHR22923">
    <property type="entry name" value="CEREBELLIN-RELATED"/>
    <property type="match status" value="1"/>
</dbReference>
<comment type="caution">
    <text evidence="6">The sequence shown here is derived from an EMBL/GenBank/DDBJ whole genome shotgun (WGS) entry which is preliminary data.</text>
</comment>
<accession>A0ABD3VHR5</accession>
<dbReference type="PRINTS" id="PR00007">
    <property type="entry name" value="COMPLEMNTC1Q"/>
</dbReference>
<dbReference type="InterPro" id="IPR050822">
    <property type="entry name" value="Cerebellin_Synaptic_Org"/>
</dbReference>
<gene>
    <name evidence="6" type="ORF">ACJMK2_007188</name>
</gene>
<keyword evidence="7" id="KW-1185">Reference proteome</keyword>
<dbReference type="InterPro" id="IPR001073">
    <property type="entry name" value="C1q_dom"/>
</dbReference>
<proteinExistence type="predicted"/>
<evidence type="ECO:0000256" key="1">
    <source>
        <dbReference type="ARBA" id="ARBA00004613"/>
    </source>
</evidence>
<comment type="subcellular location">
    <subcellularLocation>
        <location evidence="1">Secreted</location>
    </subcellularLocation>
</comment>
<sequence>MLTNICFLVTVSLYVWLHSSHAQENGVQPIAFSLGQNAHIHVTDGATIQFNKVITALGQTADVQTSGRFTCPAEGIYKFQVYSLTHSDTRIWLELYLNHDLVASLYGHTPNDYADAGNAVILHLNRGDVVSVKSHDQYDVTLYGTPNQIYTTFSGVRIVSSAATENPFYDVAFSTTLTTPMIFNPGSTILYDKILLNNGNGYYVGLFIAPVPGIYLFHFFSLAEKNEQIWQELYHNDDYVCAIYGQTSSNWADAGNTAILHLKLHDMVQVKSRGTSKLYGAPDQIYSSFSGVLISDESSLDPGSTKMIAFSAGLSRSITVAANSKVVFDRIFLDIQRSYDQHTGEFTAPMQGVYEFNVHALGQSNQSIWLELYHNYIYVVSLYSHTPSQYGAAGNAAILHLDVGDVVYVKANRDSALYGTNDQVYCTFSGYLIAPAYRGLPVIG</sequence>
<evidence type="ECO:0000256" key="2">
    <source>
        <dbReference type="ARBA" id="ARBA00022525"/>
    </source>
</evidence>
<feature type="domain" description="C1q" evidence="5">
    <location>
        <begin position="303"/>
        <end position="439"/>
    </location>
</feature>
<dbReference type="Pfam" id="PF00386">
    <property type="entry name" value="C1q"/>
    <property type="match status" value="3"/>
</dbReference>
<dbReference type="GO" id="GO:0005576">
    <property type="term" value="C:extracellular region"/>
    <property type="evidence" value="ECO:0007669"/>
    <property type="project" value="UniProtKB-SubCell"/>
</dbReference>
<evidence type="ECO:0000256" key="3">
    <source>
        <dbReference type="ARBA" id="ARBA00022729"/>
    </source>
</evidence>
<organism evidence="6 7">
    <name type="scientific">Sinanodonta woodiana</name>
    <name type="common">Chinese pond mussel</name>
    <name type="synonym">Anodonta woodiana</name>
    <dbReference type="NCBI Taxonomy" id="1069815"/>
    <lineage>
        <taxon>Eukaryota</taxon>
        <taxon>Metazoa</taxon>
        <taxon>Spiralia</taxon>
        <taxon>Lophotrochozoa</taxon>
        <taxon>Mollusca</taxon>
        <taxon>Bivalvia</taxon>
        <taxon>Autobranchia</taxon>
        <taxon>Heteroconchia</taxon>
        <taxon>Palaeoheterodonta</taxon>
        <taxon>Unionida</taxon>
        <taxon>Unionoidea</taxon>
        <taxon>Unionidae</taxon>
        <taxon>Unioninae</taxon>
        <taxon>Sinanodonta</taxon>
    </lineage>
</organism>
<feature type="domain" description="C1q" evidence="5">
    <location>
        <begin position="25"/>
        <end position="164"/>
    </location>
</feature>
<dbReference type="PROSITE" id="PS50871">
    <property type="entry name" value="C1Q"/>
    <property type="match status" value="3"/>
</dbReference>
<dbReference type="InterPro" id="IPR008983">
    <property type="entry name" value="Tumour_necrosis_fac-like_dom"/>
</dbReference>